<protein>
    <recommendedName>
        <fullName evidence="4">Lipoprotein</fullName>
    </recommendedName>
</protein>
<accession>A0A4R6UEA0</accession>
<dbReference type="Proteomes" id="UP000295375">
    <property type="component" value="Unassembled WGS sequence"/>
</dbReference>
<name>A0A4R6UEA0_9GAMM</name>
<evidence type="ECO:0000313" key="3">
    <source>
        <dbReference type="Proteomes" id="UP000295375"/>
    </source>
</evidence>
<proteinExistence type="predicted"/>
<gene>
    <name evidence="2" type="ORF">EV696_12141</name>
</gene>
<keyword evidence="3" id="KW-1185">Reference proteome</keyword>
<evidence type="ECO:0008006" key="4">
    <source>
        <dbReference type="Google" id="ProtNLM"/>
    </source>
</evidence>
<feature type="signal peptide" evidence="1">
    <location>
        <begin position="1"/>
        <end position="23"/>
    </location>
</feature>
<dbReference type="EMBL" id="SNYM01000021">
    <property type="protein sequence ID" value="TDQ45078.1"/>
    <property type="molecule type" value="Genomic_DNA"/>
</dbReference>
<dbReference type="RefSeq" id="WP_133592869.1">
    <property type="nucleotide sequence ID" value="NZ_CP037953.1"/>
</dbReference>
<keyword evidence="1" id="KW-0732">Signal</keyword>
<feature type="chain" id="PRO_5020991796" description="Lipoprotein" evidence="1">
    <location>
        <begin position="24"/>
        <end position="213"/>
    </location>
</feature>
<comment type="caution">
    <text evidence="2">The sequence shown here is derived from an EMBL/GenBank/DDBJ whole genome shotgun (WGS) entry which is preliminary data.</text>
</comment>
<reference evidence="2 3" key="1">
    <citation type="submission" date="2019-03" db="EMBL/GenBank/DDBJ databases">
        <title>Genomic Encyclopedia of Type Strains, Phase IV (KMG-IV): sequencing the most valuable type-strain genomes for metagenomic binning, comparative biology and taxonomic classification.</title>
        <authorList>
            <person name="Goeker M."/>
        </authorList>
    </citation>
    <scope>NUCLEOTIDE SEQUENCE [LARGE SCALE GENOMIC DNA]</scope>
    <source>
        <strain evidence="2 3">DSM 103792</strain>
    </source>
</reference>
<evidence type="ECO:0000256" key="1">
    <source>
        <dbReference type="SAM" id="SignalP"/>
    </source>
</evidence>
<evidence type="ECO:0000313" key="2">
    <source>
        <dbReference type="EMBL" id="TDQ45078.1"/>
    </source>
</evidence>
<sequence>MQRLHALIYGTLILLAANGCATADASAPKAEHRQVKVYINKEDKSPANVDLTVDGATHQFELLELKEGESRTVTTKAGKDIQLHRRGDKIVVDIDGKEVQLPRTDGPMSARFAPHVGHGDSESIIITGKKLTPEQEQKIEQAIKAAGIEAPVNFIHGEHRVLRMHRGEAPKGAHVEKIIRIDSDLDGEIEIEEEFAEPGEKKEVKIIKKKVEK</sequence>
<dbReference type="AlphaFoldDB" id="A0A4R6UEA0"/>
<organism evidence="2 3">
    <name type="scientific">Permianibacter aggregans</name>
    <dbReference type="NCBI Taxonomy" id="1510150"/>
    <lineage>
        <taxon>Bacteria</taxon>
        <taxon>Pseudomonadati</taxon>
        <taxon>Pseudomonadota</taxon>
        <taxon>Gammaproteobacteria</taxon>
        <taxon>Pseudomonadales</taxon>
        <taxon>Pseudomonadaceae</taxon>
        <taxon>Permianibacter</taxon>
    </lineage>
</organism>